<dbReference type="GO" id="GO:0016740">
    <property type="term" value="F:transferase activity"/>
    <property type="evidence" value="ECO:0007669"/>
    <property type="project" value="UniProtKB-KW"/>
</dbReference>
<dbReference type="InterPro" id="IPR029044">
    <property type="entry name" value="Nucleotide-diphossugar_trans"/>
</dbReference>
<dbReference type="EMBL" id="AZQP01000004">
    <property type="protein sequence ID" value="EYE89442.1"/>
    <property type="molecule type" value="Genomic_DNA"/>
</dbReference>
<dbReference type="Pfam" id="PF00535">
    <property type="entry name" value="Glycos_transf_2"/>
    <property type="match status" value="1"/>
</dbReference>
<reference evidence="2 3" key="1">
    <citation type="journal article" date="2014" name="Genome Announc.">
        <title>Draft Genome Sequence of Fervidicella metallireducens Strain AeBT, an Iron-Reducing Thermoanaerobe from the Great Artesian Basin.</title>
        <authorList>
            <person name="Patel B.K."/>
        </authorList>
    </citation>
    <scope>NUCLEOTIDE SEQUENCE [LARGE SCALE GENOMIC DNA]</scope>
    <source>
        <strain evidence="2 3">AeB</strain>
    </source>
</reference>
<keyword evidence="2" id="KW-0808">Transferase</keyword>
<dbReference type="CDD" id="cd00761">
    <property type="entry name" value="Glyco_tranf_GTA_type"/>
    <property type="match status" value="1"/>
</dbReference>
<comment type="caution">
    <text evidence="2">The sequence shown here is derived from an EMBL/GenBank/DDBJ whole genome shotgun (WGS) entry which is preliminary data.</text>
</comment>
<dbReference type="AlphaFoldDB" id="A0A017RXN6"/>
<feature type="domain" description="Glycosyltransferase 2-like" evidence="1">
    <location>
        <begin position="16"/>
        <end position="121"/>
    </location>
</feature>
<accession>A0A017RXN6</accession>
<dbReference type="OrthoDB" id="6713581at2"/>
<dbReference type="Gene3D" id="3.90.550.10">
    <property type="entry name" value="Spore Coat Polysaccharide Biosynthesis Protein SpsA, Chain A"/>
    <property type="match status" value="1"/>
</dbReference>
<keyword evidence="3" id="KW-1185">Reference proteome</keyword>
<evidence type="ECO:0000259" key="1">
    <source>
        <dbReference type="Pfam" id="PF00535"/>
    </source>
</evidence>
<dbReference type="Proteomes" id="UP000019681">
    <property type="component" value="Unassembled WGS sequence"/>
</dbReference>
<evidence type="ECO:0000313" key="2">
    <source>
        <dbReference type="EMBL" id="EYE89442.1"/>
    </source>
</evidence>
<name>A0A017RXN6_9CLOT</name>
<proteinExistence type="predicted"/>
<organism evidence="2 3">
    <name type="scientific">Fervidicella metallireducens AeB</name>
    <dbReference type="NCBI Taxonomy" id="1403537"/>
    <lineage>
        <taxon>Bacteria</taxon>
        <taxon>Bacillati</taxon>
        <taxon>Bacillota</taxon>
        <taxon>Clostridia</taxon>
        <taxon>Eubacteriales</taxon>
        <taxon>Clostridiaceae</taxon>
        <taxon>Fervidicella</taxon>
    </lineage>
</organism>
<dbReference type="SUPFAM" id="SSF53448">
    <property type="entry name" value="Nucleotide-diphospho-sugar transferases"/>
    <property type="match status" value="1"/>
</dbReference>
<evidence type="ECO:0000313" key="3">
    <source>
        <dbReference type="Proteomes" id="UP000019681"/>
    </source>
</evidence>
<dbReference type="STRING" id="1403537.Q428_02275"/>
<dbReference type="RefSeq" id="WP_051514821.1">
    <property type="nucleotide sequence ID" value="NZ_AZQP01000004.1"/>
</dbReference>
<gene>
    <name evidence="2" type="ORF">Q428_02275</name>
</gene>
<sequence>MNNIKKDKKALSGSVSIITPTNKKYNIDNIFDNYARQNYQNKELIIILNKNDLSLEAYRKKSLNYTNVSIFQLDENKSLGACRNFGISMARYEYIANFDDDDYYSPYYLTNGIGILNSVEVDIIGKFTSFVYFKSSKLLTIYKPGNENKFSYNLFDGSLIMKKSIFDKIRYSNRTYLVEKEFLKRCYERNVKIYASDKYDYVIVRDSDLDNHTWKIEDDRLFKYCQFYAQTNDFSDLIVRPT</sequence>
<protein>
    <submittedName>
        <fullName evidence="2">Glycosyltransferase</fullName>
    </submittedName>
</protein>
<dbReference type="InterPro" id="IPR001173">
    <property type="entry name" value="Glyco_trans_2-like"/>
</dbReference>